<dbReference type="PROSITE" id="PS50888">
    <property type="entry name" value="BHLH"/>
    <property type="match status" value="1"/>
</dbReference>
<dbReference type="GO" id="GO:0046983">
    <property type="term" value="F:protein dimerization activity"/>
    <property type="evidence" value="ECO:0007669"/>
    <property type="project" value="InterPro"/>
</dbReference>
<gene>
    <name evidence="6" type="ORF">ZIOFF_055574</name>
</gene>
<dbReference type="Gene3D" id="4.10.280.10">
    <property type="entry name" value="Helix-loop-helix DNA-binding domain"/>
    <property type="match status" value="1"/>
</dbReference>
<dbReference type="SUPFAM" id="SSF47459">
    <property type="entry name" value="HLH, helix-loop-helix DNA-binding domain"/>
    <property type="match status" value="1"/>
</dbReference>
<reference evidence="6 7" key="1">
    <citation type="submission" date="2020-08" db="EMBL/GenBank/DDBJ databases">
        <title>Plant Genome Project.</title>
        <authorList>
            <person name="Zhang R.-G."/>
        </authorList>
    </citation>
    <scope>NUCLEOTIDE SEQUENCE [LARGE SCALE GENOMIC DNA]</scope>
    <source>
        <tissue evidence="6">Rhizome</tissue>
    </source>
</reference>
<dbReference type="InterPro" id="IPR011598">
    <property type="entry name" value="bHLH_dom"/>
</dbReference>
<accession>A0A8J5KKF7</accession>
<keyword evidence="7" id="KW-1185">Reference proteome</keyword>
<sequence>MRPPVPEVGGEEACAAGISGVENSRKRARDEFSAGPKSKACREKMRRDKLNDRFSELSSILDPGAPKSDKASILSDVEKDELRDEMKLRLDKEKLEQQIKAMTMTPASFIPHPLTFHPAAAAPAAFAPGVPAPNKAAHFPAYPGMAMWQWLPPAVMDTTQDTKLWPPHA</sequence>
<comment type="similarity">
    <text evidence="1">Belongs to the bHLH protein family.</text>
</comment>
<evidence type="ECO:0000259" key="5">
    <source>
        <dbReference type="PROSITE" id="PS50888"/>
    </source>
</evidence>
<dbReference type="InterPro" id="IPR036638">
    <property type="entry name" value="HLH_DNA-bd_sf"/>
</dbReference>
<evidence type="ECO:0000256" key="4">
    <source>
        <dbReference type="SAM" id="MobiDB-lite"/>
    </source>
</evidence>
<dbReference type="PANTHER" id="PTHR46133">
    <property type="entry name" value="BHLH TRANSCRIPTION FACTOR"/>
    <property type="match status" value="1"/>
</dbReference>
<evidence type="ECO:0000256" key="2">
    <source>
        <dbReference type="ARBA" id="ARBA00023015"/>
    </source>
</evidence>
<evidence type="ECO:0000256" key="1">
    <source>
        <dbReference type="ARBA" id="ARBA00005510"/>
    </source>
</evidence>
<dbReference type="AlphaFoldDB" id="A0A8J5KKF7"/>
<feature type="region of interest" description="Disordered" evidence="4">
    <location>
        <begin position="19"/>
        <end position="45"/>
    </location>
</feature>
<evidence type="ECO:0000256" key="3">
    <source>
        <dbReference type="ARBA" id="ARBA00023163"/>
    </source>
</evidence>
<dbReference type="GO" id="GO:0003700">
    <property type="term" value="F:DNA-binding transcription factor activity"/>
    <property type="evidence" value="ECO:0007669"/>
    <property type="project" value="InterPro"/>
</dbReference>
<dbReference type="PANTHER" id="PTHR46133:SF15">
    <property type="entry name" value="BHLH TRANSCRIPTION FACTOR"/>
    <property type="match status" value="1"/>
</dbReference>
<dbReference type="InterPro" id="IPR044818">
    <property type="entry name" value="ILR3-like"/>
</dbReference>
<comment type="caution">
    <text evidence="6">The sequence shown here is derived from an EMBL/GenBank/DDBJ whole genome shotgun (WGS) entry which is preliminary data.</text>
</comment>
<keyword evidence="3" id="KW-0804">Transcription</keyword>
<protein>
    <recommendedName>
        <fullName evidence="5">BHLH domain-containing protein</fullName>
    </recommendedName>
</protein>
<dbReference type="GO" id="GO:0006879">
    <property type="term" value="P:intracellular iron ion homeostasis"/>
    <property type="evidence" value="ECO:0007669"/>
    <property type="project" value="InterPro"/>
</dbReference>
<evidence type="ECO:0000313" key="6">
    <source>
        <dbReference type="EMBL" id="KAG6486993.1"/>
    </source>
</evidence>
<evidence type="ECO:0000313" key="7">
    <source>
        <dbReference type="Proteomes" id="UP000734854"/>
    </source>
</evidence>
<keyword evidence="2" id="KW-0805">Transcription regulation</keyword>
<name>A0A8J5KKF7_ZINOF</name>
<proteinExistence type="inferred from homology"/>
<feature type="domain" description="BHLH" evidence="5">
    <location>
        <begin position="34"/>
        <end position="84"/>
    </location>
</feature>
<dbReference type="EMBL" id="JACMSC010000015">
    <property type="protein sequence ID" value="KAG6486993.1"/>
    <property type="molecule type" value="Genomic_DNA"/>
</dbReference>
<feature type="compositionally biased region" description="Basic and acidic residues" evidence="4">
    <location>
        <begin position="23"/>
        <end position="32"/>
    </location>
</feature>
<organism evidence="6 7">
    <name type="scientific">Zingiber officinale</name>
    <name type="common">Ginger</name>
    <name type="synonym">Amomum zingiber</name>
    <dbReference type="NCBI Taxonomy" id="94328"/>
    <lineage>
        <taxon>Eukaryota</taxon>
        <taxon>Viridiplantae</taxon>
        <taxon>Streptophyta</taxon>
        <taxon>Embryophyta</taxon>
        <taxon>Tracheophyta</taxon>
        <taxon>Spermatophyta</taxon>
        <taxon>Magnoliopsida</taxon>
        <taxon>Liliopsida</taxon>
        <taxon>Zingiberales</taxon>
        <taxon>Zingiberaceae</taxon>
        <taxon>Zingiber</taxon>
    </lineage>
</organism>
<dbReference type="Proteomes" id="UP000734854">
    <property type="component" value="Unassembled WGS sequence"/>
</dbReference>
<dbReference type="Pfam" id="PF00010">
    <property type="entry name" value="HLH"/>
    <property type="match status" value="1"/>
</dbReference>